<dbReference type="RefSeq" id="WP_091201925.1">
    <property type="nucleotide sequence ID" value="NZ_FOKC01000016.1"/>
</dbReference>
<evidence type="ECO:0000256" key="1">
    <source>
        <dbReference type="ARBA" id="ARBA00005417"/>
    </source>
</evidence>
<dbReference type="InterPro" id="IPR013563">
    <property type="entry name" value="Oligopep_ABC_C"/>
</dbReference>
<dbReference type="PROSITE" id="PS50893">
    <property type="entry name" value="ABC_TRANSPORTER_2"/>
    <property type="match status" value="1"/>
</dbReference>
<comment type="similarity">
    <text evidence="1">Belongs to the ABC transporter superfamily.</text>
</comment>
<dbReference type="FunFam" id="3.40.50.300:FF:000016">
    <property type="entry name" value="Oligopeptide ABC transporter ATP-binding component"/>
    <property type="match status" value="1"/>
</dbReference>
<dbReference type="AlphaFoldDB" id="A0A1I1BCA2"/>
<dbReference type="InterPro" id="IPR003439">
    <property type="entry name" value="ABC_transporter-like_ATP-bd"/>
</dbReference>
<dbReference type="GO" id="GO:0055085">
    <property type="term" value="P:transmembrane transport"/>
    <property type="evidence" value="ECO:0007669"/>
    <property type="project" value="UniProtKB-ARBA"/>
</dbReference>
<proteinExistence type="inferred from homology"/>
<dbReference type="GO" id="GO:0005524">
    <property type="term" value="F:ATP binding"/>
    <property type="evidence" value="ECO:0007669"/>
    <property type="project" value="UniProtKB-KW"/>
</dbReference>
<dbReference type="Gene3D" id="3.40.50.300">
    <property type="entry name" value="P-loop containing nucleotide triphosphate hydrolases"/>
    <property type="match status" value="1"/>
</dbReference>
<gene>
    <name evidence="7" type="ORF">CXG46_15620</name>
    <name evidence="8" type="ORF">SAMN05192575_11653</name>
</gene>
<evidence type="ECO:0000313" key="8">
    <source>
        <dbReference type="EMBL" id="SFB47979.1"/>
    </source>
</evidence>
<dbReference type="EMBL" id="FOKC01000016">
    <property type="protein sequence ID" value="SFB47979.1"/>
    <property type="molecule type" value="Genomic_DNA"/>
</dbReference>
<dbReference type="PROSITE" id="PS00211">
    <property type="entry name" value="ABC_TRANSPORTER_1"/>
    <property type="match status" value="1"/>
</dbReference>
<keyword evidence="4 8" id="KW-0067">ATP-binding</keyword>
<feature type="domain" description="ABC transporter" evidence="6">
    <location>
        <begin position="9"/>
        <end position="251"/>
    </location>
</feature>
<dbReference type="OrthoDB" id="5357528at2"/>
<sequence length="342" mass="36679">MSTETVLDVRNIKVGFRRKRREPIFWALDGVSLSIRPGRTAGLVGESGSGKSTLARAVMGLQAVDGGTIEVAGVSITASRHLSHKRLARDLQAVFQDPTGSLNPSYTIGRSLGEPLVAQGVARRQIRARVEEALVRVGMDPSAADRLPRHFSGGQRQRICIARALMTQAQVVVCDEAVSALDLSVQAQVLNLLMDLQDESGLAYLFISHDMNVVRHLCHDVTVLYRGQVMESGPTSQVVADPSHPYTRALLDAAPVADPERQAARRAAQVRTGTATATGATEEGCPFASRCAFVQDRCRTTRPPLVQASNGVSVACHRFPEWKSEAPPTSPAETAPQGSSVA</sequence>
<organism evidence="8 9">
    <name type="scientific">Nocardioides alpinus</name>
    <dbReference type="NCBI Taxonomy" id="748909"/>
    <lineage>
        <taxon>Bacteria</taxon>
        <taxon>Bacillati</taxon>
        <taxon>Actinomycetota</taxon>
        <taxon>Actinomycetes</taxon>
        <taxon>Propionibacteriales</taxon>
        <taxon>Nocardioidaceae</taxon>
        <taxon>Nocardioides</taxon>
    </lineage>
</organism>
<evidence type="ECO:0000259" key="6">
    <source>
        <dbReference type="PROSITE" id="PS50893"/>
    </source>
</evidence>
<keyword evidence="3" id="KW-0547">Nucleotide-binding</keyword>
<dbReference type="InterPro" id="IPR027417">
    <property type="entry name" value="P-loop_NTPase"/>
</dbReference>
<evidence type="ECO:0000256" key="4">
    <source>
        <dbReference type="ARBA" id="ARBA00022840"/>
    </source>
</evidence>
<dbReference type="STRING" id="748909.SAMN05192575_11653"/>
<dbReference type="CDD" id="cd03257">
    <property type="entry name" value="ABC_NikE_OppD_transporters"/>
    <property type="match status" value="1"/>
</dbReference>
<dbReference type="SUPFAM" id="SSF52540">
    <property type="entry name" value="P-loop containing nucleoside triphosphate hydrolases"/>
    <property type="match status" value="1"/>
</dbReference>
<dbReference type="EMBL" id="PJBV01000033">
    <property type="protein sequence ID" value="PKH38472.1"/>
    <property type="molecule type" value="Genomic_DNA"/>
</dbReference>
<dbReference type="GO" id="GO:0016887">
    <property type="term" value="F:ATP hydrolysis activity"/>
    <property type="evidence" value="ECO:0007669"/>
    <property type="project" value="InterPro"/>
</dbReference>
<dbReference type="Pfam" id="PF00005">
    <property type="entry name" value="ABC_tran"/>
    <property type="match status" value="1"/>
</dbReference>
<feature type="compositionally biased region" description="Low complexity" evidence="5">
    <location>
        <begin position="325"/>
        <end position="336"/>
    </location>
</feature>
<reference evidence="7 10" key="2">
    <citation type="submission" date="2017-12" db="EMBL/GenBank/DDBJ databases">
        <title>Pharmacopeia of the Arctic Ocean.</title>
        <authorList>
            <person name="Collins E."/>
            <person name="Ducluzeau A.-L."/>
        </authorList>
    </citation>
    <scope>NUCLEOTIDE SEQUENCE [LARGE SCALE GENOMIC DNA]</scope>
    <source>
        <strain evidence="7 10">DSM 23325</strain>
    </source>
</reference>
<dbReference type="Proteomes" id="UP000199113">
    <property type="component" value="Unassembled WGS sequence"/>
</dbReference>
<dbReference type="NCBIfam" id="TIGR01727">
    <property type="entry name" value="oligo_HPY"/>
    <property type="match status" value="1"/>
</dbReference>
<dbReference type="InterPro" id="IPR050319">
    <property type="entry name" value="ABC_transp_ATP-bind"/>
</dbReference>
<dbReference type="PANTHER" id="PTHR43776">
    <property type="entry name" value="TRANSPORT ATP-BINDING PROTEIN"/>
    <property type="match status" value="1"/>
</dbReference>
<name>A0A1I1BCA2_9ACTN</name>
<dbReference type="Proteomes" id="UP000233565">
    <property type="component" value="Unassembled WGS sequence"/>
</dbReference>
<dbReference type="InterPro" id="IPR003593">
    <property type="entry name" value="AAA+_ATPase"/>
</dbReference>
<evidence type="ECO:0000256" key="5">
    <source>
        <dbReference type="SAM" id="MobiDB-lite"/>
    </source>
</evidence>
<feature type="region of interest" description="Disordered" evidence="5">
    <location>
        <begin position="322"/>
        <end position="342"/>
    </location>
</feature>
<evidence type="ECO:0000256" key="3">
    <source>
        <dbReference type="ARBA" id="ARBA00022741"/>
    </source>
</evidence>
<accession>A0A1I1BCA2</accession>
<evidence type="ECO:0000313" key="9">
    <source>
        <dbReference type="Proteomes" id="UP000199113"/>
    </source>
</evidence>
<protein>
    <submittedName>
        <fullName evidence="7">ABC transporter ATP-binding protein</fullName>
    </submittedName>
    <submittedName>
        <fullName evidence="8">Peptide/nickel transport system ATP-binding protein</fullName>
    </submittedName>
</protein>
<dbReference type="GO" id="GO:0015833">
    <property type="term" value="P:peptide transport"/>
    <property type="evidence" value="ECO:0007669"/>
    <property type="project" value="InterPro"/>
</dbReference>
<reference evidence="8" key="1">
    <citation type="submission" date="2016-10" db="EMBL/GenBank/DDBJ databases">
        <authorList>
            <person name="de Groot N.N."/>
        </authorList>
    </citation>
    <scope>NUCLEOTIDE SEQUENCE [LARGE SCALE GENOMIC DNA]</scope>
    <source>
        <strain evidence="8">CGMCC 1.10697</strain>
    </source>
</reference>
<evidence type="ECO:0000313" key="7">
    <source>
        <dbReference type="EMBL" id="PKH38472.1"/>
    </source>
</evidence>
<dbReference type="InterPro" id="IPR017871">
    <property type="entry name" value="ABC_transporter-like_CS"/>
</dbReference>
<keyword evidence="10" id="KW-1185">Reference proteome</keyword>
<evidence type="ECO:0000256" key="2">
    <source>
        <dbReference type="ARBA" id="ARBA00022448"/>
    </source>
</evidence>
<dbReference type="Pfam" id="PF08352">
    <property type="entry name" value="oligo_HPY"/>
    <property type="match status" value="1"/>
</dbReference>
<keyword evidence="2" id="KW-0813">Transport</keyword>
<dbReference type="PANTHER" id="PTHR43776:SF7">
    <property type="entry name" value="D,D-DIPEPTIDE TRANSPORT ATP-BINDING PROTEIN DDPF-RELATED"/>
    <property type="match status" value="1"/>
</dbReference>
<evidence type="ECO:0000313" key="10">
    <source>
        <dbReference type="Proteomes" id="UP000233565"/>
    </source>
</evidence>
<dbReference type="SMART" id="SM00382">
    <property type="entry name" value="AAA"/>
    <property type="match status" value="1"/>
</dbReference>